<evidence type="ECO:0000256" key="1">
    <source>
        <dbReference type="SAM" id="SignalP"/>
    </source>
</evidence>
<evidence type="ECO:0008006" key="4">
    <source>
        <dbReference type="Google" id="ProtNLM"/>
    </source>
</evidence>
<name>A0A147FAN0_MICTE</name>
<comment type="caution">
    <text evidence="2">The sequence shown here is derived from an EMBL/GenBank/DDBJ whole genome shotgun (WGS) entry which is preliminary data.</text>
</comment>
<dbReference type="PATRIC" id="fig|2033.7.peg.1399"/>
<keyword evidence="1" id="KW-0732">Signal</keyword>
<sequence length="189" mass="19241">MRRPGILFTSFVGLTLLSGCAAAGVSPSDDDAADDTGDGDAVATAPFPGITSCEQVTAAIPGFVEGMSLVGDSVDDGAVMCMWAAPEGGPYASILISQNDMPTDEQATAGAKMLNLQATSFTDARLSDLGGVGWRWTADGSPDTTGYSTVYVPGVSVEIHRGKDGPDGDTSYAPADSEAIDVTLAVLKL</sequence>
<gene>
    <name evidence="2" type="ORF">RSA3_04140</name>
</gene>
<evidence type="ECO:0000313" key="2">
    <source>
        <dbReference type="EMBL" id="KTS13565.1"/>
    </source>
</evidence>
<dbReference type="EMBL" id="LDRV01000022">
    <property type="protein sequence ID" value="KTS13565.1"/>
    <property type="molecule type" value="Genomic_DNA"/>
</dbReference>
<dbReference type="Proteomes" id="UP000072189">
    <property type="component" value="Unassembled WGS sequence"/>
</dbReference>
<feature type="signal peptide" evidence="1">
    <location>
        <begin position="1"/>
        <end position="23"/>
    </location>
</feature>
<dbReference type="AlphaFoldDB" id="A0A147FAN0"/>
<feature type="chain" id="PRO_5038573306" description="DUF3558 domain-containing protein" evidence="1">
    <location>
        <begin position="24"/>
        <end position="189"/>
    </location>
</feature>
<organism evidence="2 3">
    <name type="scientific">Microbacterium testaceum</name>
    <name type="common">Aureobacterium testaceum</name>
    <name type="synonym">Brevibacterium testaceum</name>
    <dbReference type="NCBI Taxonomy" id="2033"/>
    <lineage>
        <taxon>Bacteria</taxon>
        <taxon>Bacillati</taxon>
        <taxon>Actinomycetota</taxon>
        <taxon>Actinomycetes</taxon>
        <taxon>Micrococcales</taxon>
        <taxon>Microbacteriaceae</taxon>
        <taxon>Microbacterium</taxon>
    </lineage>
</organism>
<reference evidence="2 3" key="1">
    <citation type="journal article" date="2016" name="Front. Microbiol.">
        <title>Genomic Resource of Rice Seed Associated Bacteria.</title>
        <authorList>
            <person name="Midha S."/>
            <person name="Bansal K."/>
            <person name="Sharma S."/>
            <person name="Kumar N."/>
            <person name="Patil P.P."/>
            <person name="Chaudhry V."/>
            <person name="Patil P.B."/>
        </authorList>
    </citation>
    <scope>NUCLEOTIDE SEQUENCE [LARGE SCALE GENOMIC DNA]</scope>
    <source>
        <strain evidence="2 3">RSA3</strain>
    </source>
</reference>
<accession>A0A147FAN0</accession>
<protein>
    <recommendedName>
        <fullName evidence="4">DUF3558 domain-containing protein</fullName>
    </recommendedName>
</protein>
<proteinExistence type="predicted"/>
<evidence type="ECO:0000313" key="3">
    <source>
        <dbReference type="Proteomes" id="UP000072189"/>
    </source>
</evidence>
<dbReference type="PROSITE" id="PS51257">
    <property type="entry name" value="PROKAR_LIPOPROTEIN"/>
    <property type="match status" value="1"/>
</dbReference>